<protein>
    <submittedName>
        <fullName evidence="3">Phosphotransferase</fullName>
    </submittedName>
</protein>
<dbReference type="Gene3D" id="3.90.1200.10">
    <property type="match status" value="1"/>
</dbReference>
<dbReference type="EMBL" id="JABZFZ010000060">
    <property type="protein sequence ID" value="MBF0939634.1"/>
    <property type="molecule type" value="Genomic_DNA"/>
</dbReference>
<feature type="domain" description="Aminoglycoside phosphotransferase" evidence="2">
    <location>
        <begin position="55"/>
        <end position="251"/>
    </location>
</feature>
<evidence type="ECO:0000313" key="3">
    <source>
        <dbReference type="EMBL" id="MBF0939634.1"/>
    </source>
</evidence>
<evidence type="ECO:0000313" key="4">
    <source>
        <dbReference type="Proteomes" id="UP000718630"/>
    </source>
</evidence>
<dbReference type="InterPro" id="IPR011009">
    <property type="entry name" value="Kinase-like_dom_sf"/>
</dbReference>
<feature type="compositionally biased region" description="Basic and acidic residues" evidence="1">
    <location>
        <begin position="354"/>
        <end position="376"/>
    </location>
</feature>
<dbReference type="InterPro" id="IPR002575">
    <property type="entry name" value="Aminoglycoside_PTrfase"/>
</dbReference>
<evidence type="ECO:0000256" key="1">
    <source>
        <dbReference type="SAM" id="MobiDB-lite"/>
    </source>
</evidence>
<organism evidence="3 4">
    <name type="scientific">Schaalia georgiae</name>
    <dbReference type="NCBI Taxonomy" id="52768"/>
    <lineage>
        <taxon>Bacteria</taxon>
        <taxon>Bacillati</taxon>
        <taxon>Actinomycetota</taxon>
        <taxon>Actinomycetes</taxon>
        <taxon>Actinomycetales</taxon>
        <taxon>Actinomycetaceae</taxon>
        <taxon>Schaalia</taxon>
    </lineage>
</organism>
<accession>A0A929QX80</accession>
<dbReference type="SUPFAM" id="SSF56112">
    <property type="entry name" value="Protein kinase-like (PK-like)"/>
    <property type="match status" value="1"/>
</dbReference>
<feature type="compositionally biased region" description="Basic and acidic residues" evidence="1">
    <location>
        <begin position="419"/>
        <end position="429"/>
    </location>
</feature>
<reference evidence="3" key="1">
    <citation type="submission" date="2020-04" db="EMBL/GenBank/DDBJ databases">
        <title>Deep metagenomics examines the oral microbiome during advanced dental caries in children, revealing novel taxa and co-occurrences with host molecules.</title>
        <authorList>
            <person name="Baker J.L."/>
            <person name="Morton J.T."/>
            <person name="Dinis M."/>
            <person name="Alvarez R."/>
            <person name="Tran N.C."/>
            <person name="Knight R."/>
            <person name="Edlund A."/>
        </authorList>
    </citation>
    <scope>NUCLEOTIDE SEQUENCE</scope>
    <source>
        <strain evidence="3">JCVI_32_bin.64</strain>
    </source>
</reference>
<name>A0A929QX80_9ACTO</name>
<sequence>MTPLKLAALATVAVPGLQVTGLRADSYSDEVRSVANIVDASGNRWTVTCSNETIAGPAAEAEAAILQRLATTHDVSRIPFDVPRIKGTTRTRDGNRVYVHQDLGGRPLEDSDLADDPLLPASLGRALAALHNLPERVYTDVSVPSHSAIECRASLLSMLDETPARAAVPVNLRMRWQGALDDLSLWRFPPAPIHGDLQGNAVYVSRGSVVGIAGFTSACVGDPAVDIAWVQAVASDAFLEKFREAYSREREATDLHLFTRAQLMSELALVRWLLHGAHTDDPSVVEEARAMLADLSSDLGELRLVESRPHSSADDLLSDTPIASATPRRAPGHEEQQAGAGYHGARGDQSPARAGDRPGRRRANRDGADRAPEPRRTRIAAPPAPAERRRAGSPAHAARPGEAEERTPPMPSRLARRLQRGEADPHAATERLTLGPDGRPRR</sequence>
<comment type="caution">
    <text evidence="3">The sequence shown here is derived from an EMBL/GenBank/DDBJ whole genome shotgun (WGS) entry which is preliminary data.</text>
</comment>
<evidence type="ECO:0000259" key="2">
    <source>
        <dbReference type="Pfam" id="PF01636"/>
    </source>
</evidence>
<proteinExistence type="predicted"/>
<dbReference type="AlphaFoldDB" id="A0A929QX80"/>
<dbReference type="Proteomes" id="UP000718630">
    <property type="component" value="Unassembled WGS sequence"/>
</dbReference>
<feature type="region of interest" description="Disordered" evidence="1">
    <location>
        <begin position="307"/>
        <end position="442"/>
    </location>
</feature>
<gene>
    <name evidence="3" type="ORF">HXK03_01985</name>
</gene>
<dbReference type="Pfam" id="PF01636">
    <property type="entry name" value="APH"/>
    <property type="match status" value="1"/>
</dbReference>